<feature type="transmembrane region" description="Helical" evidence="2">
    <location>
        <begin position="73"/>
        <end position="94"/>
    </location>
</feature>
<evidence type="ECO:0000256" key="1">
    <source>
        <dbReference type="ARBA" id="ARBA00007362"/>
    </source>
</evidence>
<reference evidence="4 5" key="1">
    <citation type="submission" date="2022-06" db="EMBL/GenBank/DDBJ databases">
        <title>New Species of the Genus Actinoplanes, ActinopZanes ferrugineus.</title>
        <authorList>
            <person name="Ding P."/>
        </authorList>
    </citation>
    <scope>NUCLEOTIDE SEQUENCE [LARGE SCALE GENOMIC DNA]</scope>
    <source>
        <strain evidence="4 5">TRM88003</strain>
    </source>
</reference>
<keyword evidence="2" id="KW-0812">Transmembrane</keyword>
<evidence type="ECO:0000313" key="4">
    <source>
        <dbReference type="EMBL" id="MCO8269115.1"/>
    </source>
</evidence>
<dbReference type="SUPFAM" id="SSF103481">
    <property type="entry name" value="Multidrug resistance efflux transporter EmrE"/>
    <property type="match status" value="1"/>
</dbReference>
<gene>
    <name evidence="4" type="ORF">M1L60_00765</name>
</gene>
<feature type="transmembrane region" description="Helical" evidence="2">
    <location>
        <begin position="103"/>
        <end position="120"/>
    </location>
</feature>
<feature type="transmembrane region" description="Helical" evidence="2">
    <location>
        <begin position="6"/>
        <end position="26"/>
    </location>
</feature>
<keyword evidence="5" id="KW-1185">Reference proteome</keyword>
<dbReference type="InterPro" id="IPR000620">
    <property type="entry name" value="EamA_dom"/>
</dbReference>
<feature type="transmembrane region" description="Helical" evidence="2">
    <location>
        <begin position="158"/>
        <end position="178"/>
    </location>
</feature>
<evidence type="ECO:0000256" key="2">
    <source>
        <dbReference type="SAM" id="Phobius"/>
    </source>
</evidence>
<dbReference type="InterPro" id="IPR037185">
    <property type="entry name" value="EmrE-like"/>
</dbReference>
<feature type="transmembrane region" description="Helical" evidence="2">
    <location>
        <begin position="132"/>
        <end position="151"/>
    </location>
</feature>
<keyword evidence="2" id="KW-0472">Membrane</keyword>
<dbReference type="PANTHER" id="PTHR40761">
    <property type="entry name" value="CONSERVED INTEGRAL MEMBRANE ALANINE VALINE AND LEUCINE RICH PROTEIN-RELATED"/>
    <property type="match status" value="1"/>
</dbReference>
<proteinExistence type="inferred from homology"/>
<feature type="transmembrane region" description="Helical" evidence="2">
    <location>
        <begin position="47"/>
        <end position="67"/>
    </location>
</feature>
<comment type="similarity">
    <text evidence="1">Belongs to the EamA transporter family.</text>
</comment>
<comment type="caution">
    <text evidence="4">The sequence shown here is derived from an EMBL/GenBank/DDBJ whole genome shotgun (WGS) entry which is preliminary data.</text>
</comment>
<dbReference type="Pfam" id="PF00892">
    <property type="entry name" value="EamA"/>
    <property type="match status" value="1"/>
</dbReference>
<dbReference type="Gene3D" id="1.10.3730.20">
    <property type="match status" value="1"/>
</dbReference>
<dbReference type="RefSeq" id="WP_253235257.1">
    <property type="nucleotide sequence ID" value="NZ_JAMYJR010000001.1"/>
</dbReference>
<evidence type="ECO:0000313" key="5">
    <source>
        <dbReference type="Proteomes" id="UP001523369"/>
    </source>
</evidence>
<keyword evidence="2" id="KW-1133">Transmembrane helix</keyword>
<feature type="transmembrane region" description="Helical" evidence="2">
    <location>
        <begin position="190"/>
        <end position="209"/>
    </location>
</feature>
<accession>A0ABT1DE94</accession>
<dbReference type="EMBL" id="JAMYJR010000001">
    <property type="protein sequence ID" value="MCO8269115.1"/>
    <property type="molecule type" value="Genomic_DNA"/>
</dbReference>
<evidence type="ECO:0000259" key="3">
    <source>
        <dbReference type="Pfam" id="PF00892"/>
    </source>
</evidence>
<sequence>MGLGLVGALGSALCYGVASVLQALAVRRTPVAEGLDLGLLVRLARSWLYLLGLAVDGVAFLLSLVALRTLPLFVVQSVVASFLAVTAVLGAVVLKMRLRRSDWIGVGVVIAGLVLVGLSAAEDRPVELASSFSWGVLVAAVVLVALAVPLARFGGAALLGAVAGLGYGVVAVATRVLPAPLTVTGVLTDPAAYGLALGGVVALLTYSLAMQRGSVTRATAPLVVLETVAPAAVGLLLLGDRPRPGWDWAAAAGFAIAVSGAVSLSRHGEIPPSPGEGATT</sequence>
<feature type="domain" description="EamA" evidence="3">
    <location>
        <begin position="45"/>
        <end position="116"/>
    </location>
</feature>
<name>A0ABT1DE94_9ACTN</name>
<organism evidence="4 5">
    <name type="scientific">Paractinoplanes aksuensis</name>
    <dbReference type="NCBI Taxonomy" id="2939490"/>
    <lineage>
        <taxon>Bacteria</taxon>
        <taxon>Bacillati</taxon>
        <taxon>Actinomycetota</taxon>
        <taxon>Actinomycetes</taxon>
        <taxon>Micromonosporales</taxon>
        <taxon>Micromonosporaceae</taxon>
        <taxon>Paractinoplanes</taxon>
    </lineage>
</organism>
<protein>
    <recommendedName>
        <fullName evidence="3">EamA domain-containing protein</fullName>
    </recommendedName>
</protein>
<dbReference type="Proteomes" id="UP001523369">
    <property type="component" value="Unassembled WGS sequence"/>
</dbReference>
<dbReference type="PANTHER" id="PTHR40761:SF1">
    <property type="entry name" value="CONSERVED INTEGRAL MEMBRANE ALANINE VALINE AND LEUCINE RICH PROTEIN-RELATED"/>
    <property type="match status" value="1"/>
</dbReference>